<comment type="caution">
    <text evidence="6">The sequence shown here is derived from an EMBL/GenBank/DDBJ whole genome shotgun (WGS) entry which is preliminary data.</text>
</comment>
<evidence type="ECO:0000256" key="4">
    <source>
        <dbReference type="ARBA" id="ARBA00023139"/>
    </source>
</evidence>
<evidence type="ECO:0000256" key="3">
    <source>
        <dbReference type="ARBA" id="ARBA00023136"/>
    </source>
</evidence>
<protein>
    <submittedName>
        <fullName evidence="6">Sugar ABC transporter substrate-binding protein</fullName>
    </submittedName>
</protein>
<evidence type="ECO:0000256" key="1">
    <source>
        <dbReference type="ARBA" id="ARBA00022475"/>
    </source>
</evidence>
<name>A0A931FGZ2_9ACTN</name>
<evidence type="ECO:0000313" key="7">
    <source>
        <dbReference type="Proteomes" id="UP000657385"/>
    </source>
</evidence>
<dbReference type="Proteomes" id="UP000657385">
    <property type="component" value="Unassembled WGS sequence"/>
</dbReference>
<dbReference type="PANTHER" id="PTHR43649:SF33">
    <property type="entry name" value="POLYGALACTURONAN_RHAMNOGALACTURONAN-BINDING PROTEIN YTCQ"/>
    <property type="match status" value="1"/>
</dbReference>
<keyword evidence="1" id="KW-1003">Cell membrane</keyword>
<dbReference type="EMBL" id="JADPRT010000020">
    <property type="protein sequence ID" value="MBF9073113.1"/>
    <property type="molecule type" value="Genomic_DNA"/>
</dbReference>
<evidence type="ECO:0000313" key="6">
    <source>
        <dbReference type="EMBL" id="MBF9073113.1"/>
    </source>
</evidence>
<accession>A0A931FGZ2</accession>
<proteinExistence type="predicted"/>
<dbReference type="Gene3D" id="3.40.190.10">
    <property type="entry name" value="Periplasmic binding protein-like II"/>
    <property type="match status" value="3"/>
</dbReference>
<evidence type="ECO:0000256" key="2">
    <source>
        <dbReference type="ARBA" id="ARBA00022729"/>
    </source>
</evidence>
<keyword evidence="4" id="KW-0564">Palmitate</keyword>
<keyword evidence="2" id="KW-0732">Signal</keyword>
<dbReference type="InterPro" id="IPR050490">
    <property type="entry name" value="Bact_solute-bd_prot1"/>
</dbReference>
<dbReference type="Pfam" id="PF01547">
    <property type="entry name" value="SBP_bac_1"/>
    <property type="match status" value="1"/>
</dbReference>
<evidence type="ECO:0000256" key="5">
    <source>
        <dbReference type="ARBA" id="ARBA00023288"/>
    </source>
</evidence>
<keyword evidence="3" id="KW-0472">Membrane</keyword>
<dbReference type="SUPFAM" id="SSF53850">
    <property type="entry name" value="Periplasmic binding protein-like II"/>
    <property type="match status" value="1"/>
</dbReference>
<gene>
    <name evidence="6" type="ORF">I2501_34370</name>
</gene>
<organism evidence="6 7">
    <name type="scientific">Streptacidiphilus fuscans</name>
    <dbReference type="NCBI Taxonomy" id="2789292"/>
    <lineage>
        <taxon>Bacteria</taxon>
        <taxon>Bacillati</taxon>
        <taxon>Actinomycetota</taxon>
        <taxon>Actinomycetes</taxon>
        <taxon>Kitasatosporales</taxon>
        <taxon>Streptomycetaceae</taxon>
        <taxon>Streptacidiphilus</taxon>
    </lineage>
</organism>
<keyword evidence="7" id="KW-1185">Reference proteome</keyword>
<dbReference type="CDD" id="cd13585">
    <property type="entry name" value="PBP2_TMBP_like"/>
    <property type="match status" value="1"/>
</dbReference>
<dbReference type="RefSeq" id="WP_196198094.1">
    <property type="nucleotide sequence ID" value="NZ_JADPRT010000020.1"/>
</dbReference>
<keyword evidence="5" id="KW-0449">Lipoprotein</keyword>
<dbReference type="AlphaFoldDB" id="A0A931FGZ2"/>
<reference evidence="6" key="1">
    <citation type="submission" date="2020-11" db="EMBL/GenBank/DDBJ databases">
        <title>Isolation and identification of active actinomycetes.</title>
        <authorList>
            <person name="Yu B."/>
        </authorList>
    </citation>
    <scope>NUCLEOTIDE SEQUENCE</scope>
    <source>
        <strain evidence="6">NEAU-YB345</strain>
    </source>
</reference>
<dbReference type="PANTHER" id="PTHR43649">
    <property type="entry name" value="ARABINOSE-BINDING PROTEIN-RELATED"/>
    <property type="match status" value="1"/>
</dbReference>
<sequence>MAIAVATAVTVLAGCGSSGTSTSTNGGSTSGSSPSGPVKLDFWGWAPGYDTSVALWNKTHPDIQVSFDKIPSGAKGGYTKMLTAAQAGNAPCLGMVGYETMPSFAAAGALMDVTQYMAPAQSQFAPWTWNQVTIEGKTFGAPVDIAPMALIYRKDLFAKYGITQPPATWAEYAADAAKVHAADPTVYLGDFGNDAYNYAGLAWQAGAPWFGTGGGSWQVNIDSAANQKVASYWQGLLDKKLLKTDPSFDPSLYKDMAAGKILSDVNAVWDTPILSSSVQGTKGDWAVAPMPVWDAANPVYGNDGGSATVVLKGCQHPKEAAEFATWMSTDPSSLTNLIKVTGIYPAATAGLGNSALTQPDPFYGNQVVFDVFKNETAHINTSWLWGPTMTQTSTDLADGLGTSGTGSTTLPGMLATVQGKTVAEMKQQGMTVSG</sequence>
<dbReference type="InterPro" id="IPR006059">
    <property type="entry name" value="SBP"/>
</dbReference>